<keyword evidence="3 5" id="KW-0238">DNA-binding</keyword>
<dbReference type="PANTHER" id="PTHR30349">
    <property type="entry name" value="PHAGE INTEGRASE-RELATED"/>
    <property type="match status" value="1"/>
</dbReference>
<dbReference type="PANTHER" id="PTHR30349:SF64">
    <property type="entry name" value="PROPHAGE INTEGRASE INTD-RELATED"/>
    <property type="match status" value="1"/>
</dbReference>
<proteinExistence type="inferred from homology"/>
<organism evidence="8 9">
    <name type="scientific">Shewanella atlantica</name>
    <dbReference type="NCBI Taxonomy" id="271099"/>
    <lineage>
        <taxon>Bacteria</taxon>
        <taxon>Pseudomonadati</taxon>
        <taxon>Pseudomonadota</taxon>
        <taxon>Gammaproteobacteria</taxon>
        <taxon>Alteromonadales</taxon>
        <taxon>Shewanellaceae</taxon>
        <taxon>Shewanella</taxon>
    </lineage>
</organism>
<sequence>MNTSSPFLESVRQDIRLRGYSQRTEKAYLYWMKRYILFHNKAHPETLVSADVKAFLSWLANSQNVAINTQKVALNSLAFLYQQYLKIDLGDLGFSLATKQRSLPVVLSSKEVALILSHMDGTAKLVIEMLYGSDMRVNECLRIRLQDINTDNLSITIRDGKGNKDRQTLLSRTCSSKLAGYIASAIELQNKDNKNGFGPSLPYSLGKKYPNAFRQPAWMFLFPSSNICEHPVTKIPCRHHRHDSTIRKALQKAVRSTQIMKKVNCHTFRHSFATHLLQTGTDIRTVQELLGHNDLNTTQIYTHVLGQHYAGTTSPVDNL</sequence>
<evidence type="ECO:0000256" key="1">
    <source>
        <dbReference type="ARBA" id="ARBA00008857"/>
    </source>
</evidence>
<evidence type="ECO:0000256" key="2">
    <source>
        <dbReference type="ARBA" id="ARBA00022908"/>
    </source>
</evidence>
<dbReference type="InterPro" id="IPR010998">
    <property type="entry name" value="Integrase_recombinase_N"/>
</dbReference>
<dbReference type="SUPFAM" id="SSF56349">
    <property type="entry name" value="DNA breaking-rejoining enzymes"/>
    <property type="match status" value="1"/>
</dbReference>
<comment type="caution">
    <text evidence="8">The sequence shown here is derived from an EMBL/GenBank/DDBJ whole genome shotgun (WGS) entry which is preliminary data.</text>
</comment>
<dbReference type="Proteomes" id="UP000282060">
    <property type="component" value="Unassembled WGS sequence"/>
</dbReference>
<evidence type="ECO:0000256" key="5">
    <source>
        <dbReference type="PROSITE-ProRule" id="PRU01248"/>
    </source>
</evidence>
<dbReference type="InterPro" id="IPR004107">
    <property type="entry name" value="Integrase_SAM-like_N"/>
</dbReference>
<keyword evidence="2" id="KW-0229">DNA integration</keyword>
<dbReference type="Pfam" id="PF13495">
    <property type="entry name" value="Phage_int_SAM_4"/>
    <property type="match status" value="1"/>
</dbReference>
<dbReference type="RefSeq" id="WP_126505320.1">
    <property type="nucleotide sequence ID" value="NZ_RXNV01000002.1"/>
</dbReference>
<dbReference type="GO" id="GO:0003677">
    <property type="term" value="F:DNA binding"/>
    <property type="evidence" value="ECO:0007669"/>
    <property type="project" value="UniProtKB-UniRule"/>
</dbReference>
<dbReference type="InterPro" id="IPR050090">
    <property type="entry name" value="Tyrosine_recombinase_XerCD"/>
</dbReference>
<evidence type="ECO:0000313" key="8">
    <source>
        <dbReference type="EMBL" id="RTR33771.1"/>
    </source>
</evidence>
<dbReference type="InterPro" id="IPR011010">
    <property type="entry name" value="DNA_brk_join_enz"/>
</dbReference>
<comment type="similarity">
    <text evidence="1">Belongs to the 'phage' integrase family.</text>
</comment>
<dbReference type="Gene3D" id="1.10.150.130">
    <property type="match status" value="1"/>
</dbReference>
<evidence type="ECO:0000256" key="4">
    <source>
        <dbReference type="ARBA" id="ARBA00023172"/>
    </source>
</evidence>
<dbReference type="PROSITE" id="PS51900">
    <property type="entry name" value="CB"/>
    <property type="match status" value="1"/>
</dbReference>
<dbReference type="InterPro" id="IPR011946">
    <property type="entry name" value="Integrase_integron-type"/>
</dbReference>
<keyword evidence="9" id="KW-1185">Reference proteome</keyword>
<protein>
    <submittedName>
        <fullName evidence="8">Integron integrase</fullName>
    </submittedName>
</protein>
<dbReference type="GO" id="GO:0015074">
    <property type="term" value="P:DNA integration"/>
    <property type="evidence" value="ECO:0007669"/>
    <property type="project" value="UniProtKB-KW"/>
</dbReference>
<dbReference type="GO" id="GO:0006310">
    <property type="term" value="P:DNA recombination"/>
    <property type="evidence" value="ECO:0007669"/>
    <property type="project" value="UniProtKB-KW"/>
</dbReference>
<evidence type="ECO:0000259" key="7">
    <source>
        <dbReference type="PROSITE" id="PS51900"/>
    </source>
</evidence>
<dbReference type="InterPro" id="IPR013762">
    <property type="entry name" value="Integrase-like_cat_sf"/>
</dbReference>
<dbReference type="InterPro" id="IPR002104">
    <property type="entry name" value="Integrase_catalytic"/>
</dbReference>
<evidence type="ECO:0000259" key="6">
    <source>
        <dbReference type="PROSITE" id="PS51898"/>
    </source>
</evidence>
<dbReference type="OrthoDB" id="9801717at2"/>
<reference evidence="8 9" key="1">
    <citation type="submission" date="2018-12" db="EMBL/GenBank/DDBJ databases">
        <authorList>
            <person name="Yu L."/>
        </authorList>
    </citation>
    <scope>NUCLEOTIDE SEQUENCE [LARGE SCALE GENOMIC DNA]</scope>
    <source>
        <strain evidence="8 9">HAW-EB5</strain>
    </source>
</reference>
<name>A0A3S0LEV2_9GAMM</name>
<keyword evidence="4" id="KW-0233">DNA recombination</keyword>
<dbReference type="NCBIfam" id="TIGR02249">
    <property type="entry name" value="integrase_gron"/>
    <property type="match status" value="1"/>
</dbReference>
<dbReference type="EMBL" id="RXNV01000002">
    <property type="protein sequence ID" value="RTR33771.1"/>
    <property type="molecule type" value="Genomic_DNA"/>
</dbReference>
<feature type="domain" description="Tyr recombinase" evidence="6">
    <location>
        <begin position="102"/>
        <end position="314"/>
    </location>
</feature>
<dbReference type="PROSITE" id="PS51898">
    <property type="entry name" value="TYR_RECOMBINASE"/>
    <property type="match status" value="1"/>
</dbReference>
<dbReference type="AlphaFoldDB" id="A0A3S0LEV2"/>
<evidence type="ECO:0000256" key="3">
    <source>
        <dbReference type="ARBA" id="ARBA00023125"/>
    </source>
</evidence>
<accession>A0A3S0LEV2</accession>
<evidence type="ECO:0000313" key="9">
    <source>
        <dbReference type="Proteomes" id="UP000282060"/>
    </source>
</evidence>
<dbReference type="Gene3D" id="1.10.443.10">
    <property type="entry name" value="Intergrase catalytic core"/>
    <property type="match status" value="1"/>
</dbReference>
<feature type="domain" description="Core-binding (CB)" evidence="7">
    <location>
        <begin position="1"/>
        <end position="85"/>
    </location>
</feature>
<dbReference type="InterPro" id="IPR044068">
    <property type="entry name" value="CB"/>
</dbReference>
<gene>
    <name evidence="8" type="ORF">EKG39_08755</name>
</gene>
<dbReference type="Pfam" id="PF00589">
    <property type="entry name" value="Phage_integrase"/>
    <property type="match status" value="1"/>
</dbReference>